<proteinExistence type="predicted"/>
<protein>
    <submittedName>
        <fullName evidence="2">Uncharacterized protein</fullName>
    </submittedName>
</protein>
<accession>A0A5C5YJ84</accession>
<keyword evidence="3" id="KW-1185">Reference proteome</keyword>
<dbReference type="Proteomes" id="UP000318053">
    <property type="component" value="Unassembled WGS sequence"/>
</dbReference>
<reference evidence="2 3" key="1">
    <citation type="submission" date="2019-02" db="EMBL/GenBank/DDBJ databases">
        <title>Deep-cultivation of Planctomycetes and their phenomic and genomic characterization uncovers novel biology.</title>
        <authorList>
            <person name="Wiegand S."/>
            <person name="Jogler M."/>
            <person name="Boedeker C."/>
            <person name="Pinto D."/>
            <person name="Vollmers J."/>
            <person name="Rivas-Marin E."/>
            <person name="Kohn T."/>
            <person name="Peeters S.H."/>
            <person name="Heuer A."/>
            <person name="Rast P."/>
            <person name="Oberbeckmann S."/>
            <person name="Bunk B."/>
            <person name="Jeske O."/>
            <person name="Meyerdierks A."/>
            <person name="Storesund J.E."/>
            <person name="Kallscheuer N."/>
            <person name="Luecker S."/>
            <person name="Lage O.M."/>
            <person name="Pohl T."/>
            <person name="Merkel B.J."/>
            <person name="Hornburger P."/>
            <person name="Mueller R.-W."/>
            <person name="Bruemmer F."/>
            <person name="Labrenz M."/>
            <person name="Spormann A.M."/>
            <person name="Op Den Camp H."/>
            <person name="Overmann J."/>
            <person name="Amann R."/>
            <person name="Jetten M.S.M."/>
            <person name="Mascher T."/>
            <person name="Medema M.H."/>
            <person name="Devos D.P."/>
            <person name="Kaster A.-K."/>
            <person name="Ovreas L."/>
            <person name="Rohde M."/>
            <person name="Galperin M.Y."/>
            <person name="Jogler C."/>
        </authorList>
    </citation>
    <scope>NUCLEOTIDE SEQUENCE [LARGE SCALE GENOMIC DNA]</scope>
    <source>
        <strain evidence="2 3">CA85</strain>
    </source>
</reference>
<dbReference type="EMBL" id="SJPK01000001">
    <property type="protein sequence ID" value="TWT74934.1"/>
    <property type="molecule type" value="Genomic_DNA"/>
</dbReference>
<dbReference type="OrthoDB" id="284479at2"/>
<name>A0A5C5YJ84_9BACT</name>
<gene>
    <name evidence="2" type="ORF">CA85_02220</name>
</gene>
<evidence type="ECO:0000313" key="2">
    <source>
        <dbReference type="EMBL" id="TWT74934.1"/>
    </source>
</evidence>
<feature type="compositionally biased region" description="Basic residues" evidence="1">
    <location>
        <begin position="52"/>
        <end position="64"/>
    </location>
</feature>
<evidence type="ECO:0000313" key="3">
    <source>
        <dbReference type="Proteomes" id="UP000318053"/>
    </source>
</evidence>
<organism evidence="2 3">
    <name type="scientific">Allorhodopirellula solitaria</name>
    <dbReference type="NCBI Taxonomy" id="2527987"/>
    <lineage>
        <taxon>Bacteria</taxon>
        <taxon>Pseudomonadati</taxon>
        <taxon>Planctomycetota</taxon>
        <taxon>Planctomycetia</taxon>
        <taxon>Pirellulales</taxon>
        <taxon>Pirellulaceae</taxon>
        <taxon>Allorhodopirellula</taxon>
    </lineage>
</organism>
<dbReference type="AlphaFoldDB" id="A0A5C5YJ84"/>
<comment type="caution">
    <text evidence="2">The sequence shown here is derived from an EMBL/GenBank/DDBJ whole genome shotgun (WGS) entry which is preliminary data.</text>
</comment>
<sequence length="127" mass="13477">MAKKKSSGVNKSQAIRDYYAANPTAKPMEVADAMKAQGIDVNAQFVSTVKSNSKKSKKTGRRGRPPGSTAKKSSVAKKAGRPPASKAKANSDEVSLDSLINAKRLVEEMGGVENARNALSVLEQLMD</sequence>
<dbReference type="RefSeq" id="WP_146389362.1">
    <property type="nucleotide sequence ID" value="NZ_SJPK01000001.1"/>
</dbReference>
<feature type="region of interest" description="Disordered" evidence="1">
    <location>
        <begin position="48"/>
        <end position="94"/>
    </location>
</feature>
<evidence type="ECO:0000256" key="1">
    <source>
        <dbReference type="SAM" id="MobiDB-lite"/>
    </source>
</evidence>